<gene>
    <name evidence="1" type="ORF">BD311DRAFT_759304</name>
</gene>
<dbReference type="EMBL" id="ML143426">
    <property type="protein sequence ID" value="TBU27974.1"/>
    <property type="molecule type" value="Genomic_DNA"/>
</dbReference>
<organism evidence="1">
    <name type="scientific">Dichomitus squalens</name>
    <dbReference type="NCBI Taxonomy" id="114155"/>
    <lineage>
        <taxon>Eukaryota</taxon>
        <taxon>Fungi</taxon>
        <taxon>Dikarya</taxon>
        <taxon>Basidiomycota</taxon>
        <taxon>Agaricomycotina</taxon>
        <taxon>Agaricomycetes</taxon>
        <taxon>Polyporales</taxon>
        <taxon>Polyporaceae</taxon>
        <taxon>Dichomitus</taxon>
    </lineage>
</organism>
<dbReference type="AlphaFoldDB" id="A0A4Q9MK72"/>
<evidence type="ECO:0000313" key="1">
    <source>
        <dbReference type="EMBL" id="TBU27974.1"/>
    </source>
</evidence>
<accession>A0A4Q9MK72</accession>
<protein>
    <submittedName>
        <fullName evidence="1">Uncharacterized protein</fullName>
    </submittedName>
</protein>
<sequence length="52" mass="6124">MSQSYLRVRLRLREARARLVVRVLQTGQGRCSSRKYTTLSTSRIQKRSRTNV</sequence>
<dbReference type="Proteomes" id="UP000292957">
    <property type="component" value="Unassembled WGS sequence"/>
</dbReference>
<proteinExistence type="predicted"/>
<name>A0A4Q9MK72_9APHY</name>
<reference evidence="1" key="1">
    <citation type="submission" date="2019-01" db="EMBL/GenBank/DDBJ databases">
        <title>Draft genome sequences of three monokaryotic isolates of the white-rot basidiomycete fungus Dichomitus squalens.</title>
        <authorList>
            <consortium name="DOE Joint Genome Institute"/>
            <person name="Lopez S.C."/>
            <person name="Andreopoulos B."/>
            <person name="Pangilinan J."/>
            <person name="Lipzen A."/>
            <person name="Riley R."/>
            <person name="Ahrendt S."/>
            <person name="Ng V."/>
            <person name="Barry K."/>
            <person name="Daum C."/>
            <person name="Grigoriev I.V."/>
            <person name="Hilden K.S."/>
            <person name="Makela M.R."/>
            <person name="de Vries R.P."/>
        </authorList>
    </citation>
    <scope>NUCLEOTIDE SEQUENCE [LARGE SCALE GENOMIC DNA]</scope>
    <source>
        <strain evidence="1">OM18370.1</strain>
    </source>
</reference>